<sequence length="300" mass="33556">MGRLREAGAPLAHERIVAMYNYRLLEKLLFLPFHRLNEKRLEAACRHKTVLITGASSGIGEKLAFKLGYLPVHLILVARRGDKLLAMKRDIERSSARVSVYRADLRNAGEREGLLSMIHRLPDGIDIVVSNAGLSINRSIMDSLDRNHDFTRTMAINYFAPVELLLSLMPLLKSTQGHVINISTINTSLAPLPGWAAYQASKTAFDTWLRSASPELHGAGIATTSIYFPLVRTPMIEPTAAYSQMPAMSPEHAADIIAKSMYARRRTWMPWWLPFGQLVSVLFRGALERAAARKLRGRGR</sequence>
<comment type="caution">
    <text evidence="5">The sequence shown here is derived from an EMBL/GenBank/DDBJ whole genome shotgun (WGS) entry which is preliminary data.</text>
</comment>
<keyword evidence="4" id="KW-0472">Membrane</keyword>
<feature type="transmembrane region" description="Helical" evidence="4">
    <location>
        <begin position="268"/>
        <end position="287"/>
    </location>
</feature>
<name>A0ABT9U7G1_PAEHA</name>
<dbReference type="InterPro" id="IPR002347">
    <property type="entry name" value="SDR_fam"/>
</dbReference>
<evidence type="ECO:0000256" key="1">
    <source>
        <dbReference type="ARBA" id="ARBA00006484"/>
    </source>
</evidence>
<accession>A0ABT9U7G1</accession>
<keyword evidence="4" id="KW-1133">Transmembrane helix</keyword>
<dbReference type="Gene3D" id="3.40.50.720">
    <property type="entry name" value="NAD(P)-binding Rossmann-like Domain"/>
    <property type="match status" value="1"/>
</dbReference>
<keyword evidence="6" id="KW-1185">Reference proteome</keyword>
<evidence type="ECO:0000256" key="3">
    <source>
        <dbReference type="RuleBase" id="RU000363"/>
    </source>
</evidence>
<protein>
    <submittedName>
        <fullName evidence="5">Short-subunit dehydrogenase</fullName>
    </submittedName>
</protein>
<keyword evidence="2" id="KW-0560">Oxidoreductase</keyword>
<proteinExistence type="inferred from homology"/>
<gene>
    <name evidence="5" type="ORF">J2T15_003614</name>
</gene>
<evidence type="ECO:0000256" key="4">
    <source>
        <dbReference type="SAM" id="Phobius"/>
    </source>
</evidence>
<dbReference type="PRINTS" id="PR00081">
    <property type="entry name" value="GDHRDH"/>
</dbReference>
<evidence type="ECO:0000313" key="6">
    <source>
        <dbReference type="Proteomes" id="UP001229346"/>
    </source>
</evidence>
<comment type="similarity">
    <text evidence="1 3">Belongs to the short-chain dehydrogenases/reductases (SDR) family.</text>
</comment>
<keyword evidence="4" id="KW-0812">Transmembrane</keyword>
<evidence type="ECO:0000256" key="2">
    <source>
        <dbReference type="ARBA" id="ARBA00023002"/>
    </source>
</evidence>
<dbReference type="InterPro" id="IPR036291">
    <property type="entry name" value="NAD(P)-bd_dom_sf"/>
</dbReference>
<dbReference type="SUPFAM" id="SSF51735">
    <property type="entry name" value="NAD(P)-binding Rossmann-fold domains"/>
    <property type="match status" value="1"/>
</dbReference>
<dbReference type="EMBL" id="JAUSSU010000007">
    <property type="protein sequence ID" value="MDQ0114159.1"/>
    <property type="molecule type" value="Genomic_DNA"/>
</dbReference>
<evidence type="ECO:0000313" key="5">
    <source>
        <dbReference type="EMBL" id="MDQ0114159.1"/>
    </source>
</evidence>
<reference evidence="5 6" key="1">
    <citation type="submission" date="2023-07" db="EMBL/GenBank/DDBJ databases">
        <title>Sorghum-associated microbial communities from plants grown in Nebraska, USA.</title>
        <authorList>
            <person name="Schachtman D."/>
        </authorList>
    </citation>
    <scope>NUCLEOTIDE SEQUENCE [LARGE SCALE GENOMIC DNA]</scope>
    <source>
        <strain evidence="5 6">CC482</strain>
    </source>
</reference>
<organism evidence="5 6">
    <name type="scientific">Paenibacillus harenae</name>
    <dbReference type="NCBI Taxonomy" id="306543"/>
    <lineage>
        <taxon>Bacteria</taxon>
        <taxon>Bacillati</taxon>
        <taxon>Bacillota</taxon>
        <taxon>Bacilli</taxon>
        <taxon>Bacillales</taxon>
        <taxon>Paenibacillaceae</taxon>
        <taxon>Paenibacillus</taxon>
    </lineage>
</organism>
<dbReference type="PANTHER" id="PTHR44196:SF1">
    <property type="entry name" value="DEHYDROGENASE_REDUCTASE SDR FAMILY MEMBER 7B"/>
    <property type="match status" value="1"/>
</dbReference>
<dbReference type="Proteomes" id="UP001229346">
    <property type="component" value="Unassembled WGS sequence"/>
</dbReference>
<dbReference type="PANTHER" id="PTHR44196">
    <property type="entry name" value="DEHYDROGENASE/REDUCTASE SDR FAMILY MEMBER 7B"/>
    <property type="match status" value="1"/>
</dbReference>
<dbReference type="Pfam" id="PF00106">
    <property type="entry name" value="adh_short"/>
    <property type="match status" value="1"/>
</dbReference>
<dbReference type="PRINTS" id="PR00080">
    <property type="entry name" value="SDRFAMILY"/>
</dbReference>